<feature type="active site" description="Schiff-base intermediate with substrate" evidence="3">
    <location>
        <position position="171"/>
    </location>
</feature>
<evidence type="ECO:0000313" key="6">
    <source>
        <dbReference type="Proteomes" id="UP000092695"/>
    </source>
</evidence>
<reference evidence="5 6" key="1">
    <citation type="submission" date="2016-06" db="EMBL/GenBank/DDBJ databases">
        <title>Complete genome sequence of a deep-branching marine Gamma Proteobacterium Woeseia oceani type strain XK5.</title>
        <authorList>
            <person name="Mu D."/>
            <person name="Du Z."/>
        </authorList>
    </citation>
    <scope>NUCLEOTIDE SEQUENCE [LARGE SCALE GENOMIC DNA]</scope>
    <source>
        <strain evidence="5 6">XK5</strain>
    </source>
</reference>
<evidence type="ECO:0000256" key="2">
    <source>
        <dbReference type="PIRNR" id="PIRNR001365"/>
    </source>
</evidence>
<evidence type="ECO:0000256" key="1">
    <source>
        <dbReference type="ARBA" id="ARBA00023239"/>
    </source>
</evidence>
<dbReference type="Gene3D" id="3.20.20.70">
    <property type="entry name" value="Aldolase class I"/>
    <property type="match status" value="1"/>
</dbReference>
<keyword evidence="1 2" id="KW-0456">Lyase</keyword>
<dbReference type="PIRSF" id="PIRSF001365">
    <property type="entry name" value="DHDPS"/>
    <property type="match status" value="1"/>
</dbReference>
<comment type="similarity">
    <text evidence="2">Belongs to the DapA family.</text>
</comment>
<dbReference type="EMBL" id="CP016268">
    <property type="protein sequence ID" value="ANO49885.1"/>
    <property type="molecule type" value="Genomic_DNA"/>
</dbReference>
<dbReference type="RefSeq" id="WP_068611737.1">
    <property type="nucleotide sequence ID" value="NZ_CP016268.1"/>
</dbReference>
<dbReference type="GO" id="GO:0008840">
    <property type="term" value="F:4-hydroxy-tetrahydrodipicolinate synthase activity"/>
    <property type="evidence" value="ECO:0007669"/>
    <property type="project" value="TreeGrafter"/>
</dbReference>
<feature type="active site" description="Proton donor/acceptor" evidence="3">
    <location>
        <position position="141"/>
    </location>
</feature>
<evidence type="ECO:0000256" key="4">
    <source>
        <dbReference type="PIRSR" id="PIRSR001365-2"/>
    </source>
</evidence>
<name>A0A193LBH9_9GAMM</name>
<dbReference type="SMART" id="SM01130">
    <property type="entry name" value="DHDPS"/>
    <property type="match status" value="1"/>
</dbReference>
<evidence type="ECO:0000313" key="5">
    <source>
        <dbReference type="EMBL" id="ANO49885.1"/>
    </source>
</evidence>
<dbReference type="PANTHER" id="PTHR12128">
    <property type="entry name" value="DIHYDRODIPICOLINATE SYNTHASE"/>
    <property type="match status" value="1"/>
</dbReference>
<proteinExistence type="inferred from homology"/>
<dbReference type="PANTHER" id="PTHR12128:SF67">
    <property type="entry name" value="BLR3884 PROTEIN"/>
    <property type="match status" value="1"/>
</dbReference>
<dbReference type="CDD" id="cd00408">
    <property type="entry name" value="DHDPS-like"/>
    <property type="match status" value="1"/>
</dbReference>
<protein>
    <submittedName>
        <fullName evidence="5">Dihydrodipicolinate synthase family protein</fullName>
    </submittedName>
</protein>
<gene>
    <name evidence="5" type="ORF">BA177_00440</name>
</gene>
<sequence length="308" mass="33243">MNPKTGMSGVLSPVVTPFRADLSVDADALVQQCRWLLSQDTGLAVFGTNSEANSLSVAEKIELLEALVDAGIDTSRMMPGTGCCALPDSVALTRAAAKLGCAGTLMLPPFYYKGVGDDALYRNYSEIIQRVGDERLRVYLYHIPPVAQVSISLDLIERLLRDYPGTVAGIKDSSGDWANAALMHERQWDDFQIFVGTETLLLNNMRAGGAGCISATANVNPAAIVDLYRNWQSADADAKQQALADLRGIVQQKAMIPALKAIVAHYSGKPEWRTVRPPLLSLDNKDYRGLIAALEAQGFTMPGLASSR</sequence>
<dbReference type="SUPFAM" id="SSF51569">
    <property type="entry name" value="Aldolase"/>
    <property type="match status" value="1"/>
</dbReference>
<dbReference type="Proteomes" id="UP000092695">
    <property type="component" value="Chromosome"/>
</dbReference>
<feature type="binding site" evidence="4">
    <location>
        <position position="213"/>
    </location>
    <ligand>
        <name>pyruvate</name>
        <dbReference type="ChEBI" id="CHEBI:15361"/>
    </ligand>
</feature>
<dbReference type="KEGG" id="woc:BA177_00440"/>
<dbReference type="InterPro" id="IPR002220">
    <property type="entry name" value="DapA-like"/>
</dbReference>
<dbReference type="STRING" id="1548547.BA177_00440"/>
<keyword evidence="6" id="KW-1185">Reference proteome</keyword>
<dbReference type="Pfam" id="PF00701">
    <property type="entry name" value="DHDPS"/>
    <property type="match status" value="1"/>
</dbReference>
<organism evidence="5 6">
    <name type="scientific">Woeseia oceani</name>
    <dbReference type="NCBI Taxonomy" id="1548547"/>
    <lineage>
        <taxon>Bacteria</taxon>
        <taxon>Pseudomonadati</taxon>
        <taxon>Pseudomonadota</taxon>
        <taxon>Gammaproteobacteria</taxon>
        <taxon>Woeseiales</taxon>
        <taxon>Woeseiaceae</taxon>
        <taxon>Woeseia</taxon>
    </lineage>
</organism>
<dbReference type="InterPro" id="IPR013785">
    <property type="entry name" value="Aldolase_TIM"/>
</dbReference>
<dbReference type="AlphaFoldDB" id="A0A193LBH9"/>
<accession>A0A193LBH9</accession>
<evidence type="ECO:0000256" key="3">
    <source>
        <dbReference type="PIRSR" id="PIRSR001365-1"/>
    </source>
</evidence>
<dbReference type="OrthoDB" id="9816489at2"/>